<dbReference type="AlphaFoldDB" id="X7EGS9"/>
<dbReference type="STRING" id="1449350.OCH239_03590"/>
<dbReference type="PANTHER" id="PTHR10000:SF8">
    <property type="entry name" value="HAD SUPERFAMILY HYDROLASE-LIKE, TYPE 3"/>
    <property type="match status" value="1"/>
</dbReference>
<proteinExistence type="predicted"/>
<dbReference type="EMBL" id="JALZ01000011">
    <property type="protein sequence ID" value="ETX14386.1"/>
    <property type="molecule type" value="Genomic_DNA"/>
</dbReference>
<evidence type="ECO:0000313" key="3">
    <source>
        <dbReference type="EMBL" id="ETX14386.1"/>
    </source>
</evidence>
<dbReference type="Gene3D" id="3.40.50.1000">
    <property type="entry name" value="HAD superfamily/HAD-like"/>
    <property type="match status" value="1"/>
</dbReference>
<gene>
    <name evidence="3" type="ORF">OCH239_03590</name>
</gene>
<evidence type="ECO:0000313" key="4">
    <source>
        <dbReference type="Proteomes" id="UP000022447"/>
    </source>
</evidence>
<protein>
    <submittedName>
        <fullName evidence="3">Alpha,alpha-trehalose-phosphate synthase</fullName>
    </submittedName>
</protein>
<dbReference type="NCBIfam" id="TIGR01484">
    <property type="entry name" value="HAD-SF-IIB"/>
    <property type="match status" value="1"/>
</dbReference>
<dbReference type="Gene3D" id="3.90.1070.10">
    <property type="match status" value="1"/>
</dbReference>
<name>X7EGS9_9RHOB</name>
<dbReference type="Proteomes" id="UP000022447">
    <property type="component" value="Unassembled WGS sequence"/>
</dbReference>
<dbReference type="SFLD" id="SFLDG01141">
    <property type="entry name" value="C2.B.1:_Sucrose_Phosphatase_Li"/>
    <property type="match status" value="1"/>
</dbReference>
<organism evidence="3 4">
    <name type="scientific">Roseivivax halodurans JCM 10272</name>
    <dbReference type="NCBI Taxonomy" id="1449350"/>
    <lineage>
        <taxon>Bacteria</taxon>
        <taxon>Pseudomonadati</taxon>
        <taxon>Pseudomonadota</taxon>
        <taxon>Alphaproteobacteria</taxon>
        <taxon>Rhodobacterales</taxon>
        <taxon>Roseobacteraceae</taxon>
        <taxon>Roseivivax</taxon>
    </lineage>
</organism>
<accession>X7EGS9</accession>
<reference evidence="3 4" key="1">
    <citation type="submission" date="2014-01" db="EMBL/GenBank/DDBJ databases">
        <title>Roseivivax halodurans JCM 10272 Genome Sequencing.</title>
        <authorList>
            <person name="Lai Q."/>
            <person name="Li G."/>
            <person name="Shao Z."/>
        </authorList>
    </citation>
    <scope>NUCLEOTIDE SEQUENCE [LARGE SCALE GENOMIC DNA]</scope>
    <source>
        <strain evidence="3 4">JCM 10272</strain>
    </source>
</reference>
<dbReference type="GO" id="GO:0005829">
    <property type="term" value="C:cytosol"/>
    <property type="evidence" value="ECO:0007669"/>
    <property type="project" value="TreeGrafter"/>
</dbReference>
<feature type="compositionally biased region" description="Basic residues" evidence="1">
    <location>
        <begin position="61"/>
        <end position="70"/>
    </location>
</feature>
<dbReference type="PATRIC" id="fig|1449350.3.peg.2460"/>
<dbReference type="SFLD" id="SFLDG01140">
    <property type="entry name" value="C2.B:_Phosphomannomutase_and_P"/>
    <property type="match status" value="1"/>
</dbReference>
<dbReference type="GO" id="GO:0000287">
    <property type="term" value="F:magnesium ion binding"/>
    <property type="evidence" value="ECO:0007669"/>
    <property type="project" value="TreeGrafter"/>
</dbReference>
<dbReference type="SUPFAM" id="SSF56784">
    <property type="entry name" value="HAD-like"/>
    <property type="match status" value="1"/>
</dbReference>
<dbReference type="SFLD" id="SFLDS00003">
    <property type="entry name" value="Haloacid_Dehalogenase"/>
    <property type="match status" value="1"/>
</dbReference>
<feature type="compositionally biased region" description="Basic and acidic residues" evidence="1">
    <location>
        <begin position="19"/>
        <end position="51"/>
    </location>
</feature>
<keyword evidence="4" id="KW-1185">Reference proteome</keyword>
<dbReference type="InterPro" id="IPR036412">
    <property type="entry name" value="HAD-like_sf"/>
</dbReference>
<feature type="domain" description="Sucrose phosphatase-like" evidence="2">
    <location>
        <begin position="90"/>
        <end position="321"/>
    </location>
</feature>
<evidence type="ECO:0000259" key="2">
    <source>
        <dbReference type="Pfam" id="PF05116"/>
    </source>
</evidence>
<dbReference type="PANTHER" id="PTHR10000">
    <property type="entry name" value="PHOSPHOSERINE PHOSPHATASE"/>
    <property type="match status" value="1"/>
</dbReference>
<dbReference type="GO" id="GO:0016791">
    <property type="term" value="F:phosphatase activity"/>
    <property type="evidence" value="ECO:0007669"/>
    <property type="project" value="TreeGrafter"/>
</dbReference>
<feature type="region of interest" description="Disordered" evidence="1">
    <location>
        <begin position="1"/>
        <end position="83"/>
    </location>
</feature>
<comment type="caution">
    <text evidence="3">The sequence shown here is derived from an EMBL/GenBank/DDBJ whole genome shotgun (WGS) entry which is preliminary data.</text>
</comment>
<dbReference type="InterPro" id="IPR006380">
    <property type="entry name" value="SPP-like_dom"/>
</dbReference>
<dbReference type="eggNOG" id="COG0561">
    <property type="taxonomic scope" value="Bacteria"/>
</dbReference>
<dbReference type="InterPro" id="IPR006379">
    <property type="entry name" value="HAD-SF_hydro_IIB"/>
</dbReference>
<feature type="compositionally biased region" description="Basic residues" evidence="1">
    <location>
        <begin position="1"/>
        <end position="11"/>
    </location>
</feature>
<evidence type="ECO:0000256" key="1">
    <source>
        <dbReference type="SAM" id="MobiDB-lite"/>
    </source>
</evidence>
<dbReference type="InterPro" id="IPR023214">
    <property type="entry name" value="HAD_sf"/>
</dbReference>
<sequence>MLRWQERRRRGRDLGGFGDRARPPHRRVDADLRGGLHDPLRRRGPRPDLHRPLGPPDRIRTPRARHRARPSVHNPRGPDTVSAAPLKSKQFVLATDLDGTFLGGSDADRRRLYDWIEDNRGTIGLVFVTGRDPAFIAELCEGGVPWPEYAIGDVGTTIARIDGGRVEPIPELEAEIAEAWGDRGDEVRHALKDAPGLTLQQTEFRYRVSFDMDPEAFDRSALDIVHEMGLDALMSDNRYFDVLPRGVSKGPSLRRFVDHHGLDATRVLAAGDTLNDASMLEEGLPAVAVGGAEQALLDRVAGLGHVHVASGIGAAGILEAVGAKNMHPLPEGGQK</sequence>
<dbReference type="Pfam" id="PF05116">
    <property type="entry name" value="S6PP"/>
    <property type="match status" value="1"/>
</dbReference>